<dbReference type="Proteomes" id="UP000515977">
    <property type="component" value="Chromosome"/>
</dbReference>
<keyword evidence="2" id="KW-0732">Signal</keyword>
<evidence type="ECO:0000256" key="2">
    <source>
        <dbReference type="SAM" id="SignalP"/>
    </source>
</evidence>
<protein>
    <recommendedName>
        <fullName evidence="5">Lipoprotein</fullName>
    </recommendedName>
</protein>
<keyword evidence="4" id="KW-1185">Reference proteome</keyword>
<reference evidence="3 4" key="1">
    <citation type="submission" date="2020-08" db="EMBL/GenBank/DDBJ databases">
        <title>Genome sequence of Thermomonas brevis KACC 16975T.</title>
        <authorList>
            <person name="Hyun D.-W."/>
            <person name="Bae J.-W."/>
        </authorList>
    </citation>
    <scope>NUCLEOTIDE SEQUENCE [LARGE SCALE GENOMIC DNA]</scope>
    <source>
        <strain evidence="3 4">KACC 16975</strain>
    </source>
</reference>
<proteinExistence type="predicted"/>
<organism evidence="3 4">
    <name type="scientific">Thermomonas brevis</name>
    <dbReference type="NCBI Taxonomy" id="215691"/>
    <lineage>
        <taxon>Bacteria</taxon>
        <taxon>Pseudomonadati</taxon>
        <taxon>Pseudomonadota</taxon>
        <taxon>Gammaproteobacteria</taxon>
        <taxon>Lysobacterales</taxon>
        <taxon>Lysobacteraceae</taxon>
        <taxon>Thermomonas</taxon>
    </lineage>
</organism>
<dbReference type="KEGG" id="tbv:H9L17_08700"/>
<evidence type="ECO:0008006" key="5">
    <source>
        <dbReference type="Google" id="ProtNLM"/>
    </source>
</evidence>
<feature type="chain" id="PRO_5028935741" description="Lipoprotein" evidence="2">
    <location>
        <begin position="21"/>
        <end position="73"/>
    </location>
</feature>
<evidence type="ECO:0000313" key="4">
    <source>
        <dbReference type="Proteomes" id="UP000515977"/>
    </source>
</evidence>
<name>A0A7G9QPP2_9GAMM</name>
<dbReference type="RefSeq" id="WP_187569083.1">
    <property type="nucleotide sequence ID" value="NZ_CP060711.1"/>
</dbReference>
<evidence type="ECO:0000256" key="1">
    <source>
        <dbReference type="SAM" id="MobiDB-lite"/>
    </source>
</evidence>
<dbReference type="EMBL" id="CP060711">
    <property type="protein sequence ID" value="QNN45317.1"/>
    <property type="molecule type" value="Genomic_DNA"/>
</dbReference>
<dbReference type="PROSITE" id="PS51257">
    <property type="entry name" value="PROKAR_LIPOPROTEIN"/>
    <property type="match status" value="1"/>
</dbReference>
<feature type="compositionally biased region" description="Basic and acidic residues" evidence="1">
    <location>
        <begin position="64"/>
        <end position="73"/>
    </location>
</feature>
<accession>A0A7G9QPP2</accession>
<feature type="region of interest" description="Disordered" evidence="1">
    <location>
        <begin position="38"/>
        <end position="73"/>
    </location>
</feature>
<feature type="signal peptide" evidence="2">
    <location>
        <begin position="1"/>
        <end position="20"/>
    </location>
</feature>
<sequence>MRRILFLSLLAIALAGCAGAEYKDNAAAVARDPRCMDKPATPGQAPAPWCKQEGSTSWTSGKGAKVDFSGKHD</sequence>
<dbReference type="AlphaFoldDB" id="A0A7G9QPP2"/>
<gene>
    <name evidence="3" type="ORF">H9L17_08700</name>
</gene>
<evidence type="ECO:0000313" key="3">
    <source>
        <dbReference type="EMBL" id="QNN45317.1"/>
    </source>
</evidence>